<dbReference type="Proteomes" id="UP001056012">
    <property type="component" value="Chromosome 4"/>
</dbReference>
<gene>
    <name evidence="8" type="ORF">yc1106_06616</name>
</gene>
<dbReference type="GO" id="GO:0003676">
    <property type="term" value="F:nucleic acid binding"/>
    <property type="evidence" value="ECO:0007669"/>
    <property type="project" value="InterPro"/>
</dbReference>
<dbReference type="OrthoDB" id="2608216at2759"/>
<name>A0A9Q9DU12_CURCL</name>
<dbReference type="AlphaFoldDB" id="A0A9Q9DU12"/>
<dbReference type="PANTHER" id="PTHR13710:SF154">
    <property type="entry name" value="RECQ HELICASE, PUTATIVE (AFU_ORTHOLOGUE AFUA_6G14720)-RELATED"/>
    <property type="match status" value="1"/>
</dbReference>
<dbReference type="GO" id="GO:0043138">
    <property type="term" value="F:3'-5' DNA helicase activity"/>
    <property type="evidence" value="ECO:0007669"/>
    <property type="project" value="UniProtKB-EC"/>
</dbReference>
<dbReference type="GO" id="GO:0009378">
    <property type="term" value="F:four-way junction helicase activity"/>
    <property type="evidence" value="ECO:0007669"/>
    <property type="project" value="TreeGrafter"/>
</dbReference>
<evidence type="ECO:0000259" key="7">
    <source>
        <dbReference type="PROSITE" id="PS51194"/>
    </source>
</evidence>
<feature type="domain" description="Helicase C-terminal" evidence="7">
    <location>
        <begin position="176"/>
        <end position="331"/>
    </location>
</feature>
<keyword evidence="8" id="KW-0378">Hydrolase</keyword>
<comment type="similarity">
    <text evidence="1">Belongs to the helicase family. RecQ subfamily.</text>
</comment>
<evidence type="ECO:0000313" key="8">
    <source>
        <dbReference type="EMBL" id="USP79342.1"/>
    </source>
</evidence>
<dbReference type="EC" id="5.6.2.4" evidence="5"/>
<dbReference type="InterPro" id="IPR001650">
    <property type="entry name" value="Helicase_C-like"/>
</dbReference>
<evidence type="ECO:0000256" key="3">
    <source>
        <dbReference type="ARBA" id="ARBA00022840"/>
    </source>
</evidence>
<dbReference type="GO" id="GO:0005524">
    <property type="term" value="F:ATP binding"/>
    <property type="evidence" value="ECO:0007669"/>
    <property type="project" value="UniProtKB-KW"/>
</dbReference>
<evidence type="ECO:0000256" key="1">
    <source>
        <dbReference type="ARBA" id="ARBA00005446"/>
    </source>
</evidence>
<feature type="domain" description="Helicase ATP-binding" evidence="6">
    <location>
        <begin position="1"/>
        <end position="147"/>
    </location>
</feature>
<evidence type="ECO:0000256" key="5">
    <source>
        <dbReference type="ARBA" id="ARBA00034808"/>
    </source>
</evidence>
<dbReference type="SUPFAM" id="SSF52540">
    <property type="entry name" value="P-loop containing nucleoside triphosphate hydrolases"/>
    <property type="match status" value="1"/>
</dbReference>
<dbReference type="InterPro" id="IPR027417">
    <property type="entry name" value="P-loop_NTPase"/>
</dbReference>
<proteinExistence type="inferred from homology"/>
<evidence type="ECO:0000313" key="9">
    <source>
        <dbReference type="Proteomes" id="UP001056012"/>
    </source>
</evidence>
<keyword evidence="8" id="KW-0347">Helicase</keyword>
<dbReference type="PROSITE" id="PS51194">
    <property type="entry name" value="HELICASE_CTER"/>
    <property type="match status" value="1"/>
</dbReference>
<dbReference type="Pfam" id="PF00271">
    <property type="entry name" value="Helicase_C"/>
    <property type="match status" value="1"/>
</dbReference>
<dbReference type="PROSITE" id="PS51192">
    <property type="entry name" value="HELICASE_ATP_BIND_1"/>
    <property type="match status" value="1"/>
</dbReference>
<keyword evidence="9" id="KW-1185">Reference proteome</keyword>
<reference evidence="8" key="1">
    <citation type="submission" date="2021-12" db="EMBL/GenBank/DDBJ databases">
        <title>Curvularia clavata genome.</title>
        <authorList>
            <person name="Cao Y."/>
        </authorList>
    </citation>
    <scope>NUCLEOTIDE SEQUENCE</scope>
    <source>
        <strain evidence="8">Yc1106</strain>
    </source>
</reference>
<organism evidence="8 9">
    <name type="scientific">Curvularia clavata</name>
    <dbReference type="NCBI Taxonomy" id="95742"/>
    <lineage>
        <taxon>Eukaryota</taxon>
        <taxon>Fungi</taxon>
        <taxon>Dikarya</taxon>
        <taxon>Ascomycota</taxon>
        <taxon>Pezizomycotina</taxon>
        <taxon>Dothideomycetes</taxon>
        <taxon>Pleosporomycetidae</taxon>
        <taxon>Pleosporales</taxon>
        <taxon>Pleosporineae</taxon>
        <taxon>Pleosporaceae</taxon>
        <taxon>Curvularia</taxon>
    </lineage>
</organism>
<evidence type="ECO:0000256" key="4">
    <source>
        <dbReference type="ARBA" id="ARBA00034617"/>
    </source>
</evidence>
<dbReference type="GO" id="GO:0005737">
    <property type="term" value="C:cytoplasm"/>
    <property type="evidence" value="ECO:0007669"/>
    <property type="project" value="TreeGrafter"/>
</dbReference>
<protein>
    <recommendedName>
        <fullName evidence="5">DNA 3'-5' helicase</fullName>
        <ecNumber evidence="5">5.6.2.4</ecNumber>
    </recommendedName>
</protein>
<dbReference type="InterPro" id="IPR014001">
    <property type="entry name" value="Helicase_ATP-bd"/>
</dbReference>
<dbReference type="VEuPathDB" id="FungiDB:yc1106_06616"/>
<evidence type="ECO:0000259" key="6">
    <source>
        <dbReference type="PROSITE" id="PS51192"/>
    </source>
</evidence>
<dbReference type="GO" id="GO:0005694">
    <property type="term" value="C:chromosome"/>
    <property type="evidence" value="ECO:0007669"/>
    <property type="project" value="TreeGrafter"/>
</dbReference>
<dbReference type="PANTHER" id="PTHR13710">
    <property type="entry name" value="DNA HELICASE RECQ FAMILY MEMBER"/>
    <property type="match status" value="1"/>
</dbReference>
<accession>A0A9Q9DU12</accession>
<dbReference type="Gene3D" id="3.40.50.300">
    <property type="entry name" value="P-loop containing nucleotide triphosphate hydrolases"/>
    <property type="match status" value="2"/>
</dbReference>
<keyword evidence="3" id="KW-0067">ATP-binding</keyword>
<dbReference type="Pfam" id="PF00270">
    <property type="entry name" value="DEAD"/>
    <property type="match status" value="1"/>
</dbReference>
<dbReference type="SMART" id="SM00487">
    <property type="entry name" value="DEXDc"/>
    <property type="match status" value="1"/>
</dbReference>
<sequence>MGTGSGKSTLFMLPAALSPGGVTMVIAPLNAMRQDFQDLCDRLGIRCAMWCGTDPPYDASIVLTTPESVVSSSFGRFLNQKRMLCQLDRIVIDECHVLLESTATWRPAVLELCDMTKKNTQVVYLTATLPPTLEPAFLQAAELQGQPLKVCRDPHTARTNIAYQVIDYESATRDETLKRLVATKQQEFGPDAQIIVYCLSVSLTMEIANLLSCAAYYSAMGTEEEKANCVRAFAAGIVKLCTAINMLGLGLHAPGVRVVIHLKMPLLLHHYVKESGRAGRTGLPSESIVLRQCWQTPAGDTRRSLPYKLDAPSKAFLTGEQCRRIAIDQHMDGRQDREHCSVGEARCDLCTVHPHGTKRRTPPVSDTEASALARAVERQQREIECQLQSRRANRRKILENLQQYIQKWASVCPICMAATGMAISYRPEICKRADSTLFR</sequence>
<dbReference type="GO" id="GO:0000724">
    <property type="term" value="P:double-strand break repair via homologous recombination"/>
    <property type="evidence" value="ECO:0007669"/>
    <property type="project" value="TreeGrafter"/>
</dbReference>
<dbReference type="InterPro" id="IPR011545">
    <property type="entry name" value="DEAD/DEAH_box_helicase_dom"/>
</dbReference>
<dbReference type="SMART" id="SM00490">
    <property type="entry name" value="HELICc"/>
    <property type="match status" value="1"/>
</dbReference>
<comment type="catalytic activity">
    <reaction evidence="4">
        <text>Couples ATP hydrolysis with the unwinding of duplex DNA by translocating in the 3'-5' direction.</text>
        <dbReference type="EC" id="5.6.2.4"/>
    </reaction>
</comment>
<dbReference type="EMBL" id="CP089277">
    <property type="protein sequence ID" value="USP79342.1"/>
    <property type="molecule type" value="Genomic_DNA"/>
</dbReference>
<keyword evidence="2" id="KW-0547">Nucleotide-binding</keyword>
<evidence type="ECO:0000256" key="2">
    <source>
        <dbReference type="ARBA" id="ARBA00022741"/>
    </source>
</evidence>